<evidence type="ECO:0000313" key="1">
    <source>
        <dbReference type="EMBL" id="KAF5826104.1"/>
    </source>
</evidence>
<evidence type="ECO:0000313" key="2">
    <source>
        <dbReference type="Proteomes" id="UP000815325"/>
    </source>
</evidence>
<dbReference type="Proteomes" id="UP000815325">
    <property type="component" value="Unassembled WGS sequence"/>
</dbReference>
<accession>A0ABQ7FUM2</accession>
<evidence type="ECO:0008006" key="3">
    <source>
        <dbReference type="Google" id="ProtNLM"/>
    </source>
</evidence>
<proteinExistence type="predicted"/>
<comment type="caution">
    <text evidence="1">The sequence shown here is derived from an EMBL/GenBank/DDBJ whole genome shotgun (WGS) entry which is preliminary data.</text>
</comment>
<sequence length="138" mass="15314">MEDKLMLAFVELRGVRKLGHALCFACTFWVISPLSTCRLPQQLCARSVSICFCVTRVLQCCVCPLQGASGSVQCAAISTLIIHPHHQHCHFHSCYPPSSPQLLSTLITNIAIITVVWQLQVATVWAHCIVYLKVTHTN</sequence>
<keyword evidence="2" id="KW-1185">Reference proteome</keyword>
<reference evidence="1" key="1">
    <citation type="submission" date="2017-08" db="EMBL/GenBank/DDBJ databases">
        <authorList>
            <person name="Polle J.E."/>
            <person name="Barry K."/>
            <person name="Cushman J."/>
            <person name="Schmutz J."/>
            <person name="Tran D."/>
            <person name="Hathwaick L.T."/>
            <person name="Yim W.C."/>
            <person name="Jenkins J."/>
            <person name="Mckie-Krisberg Z.M."/>
            <person name="Prochnik S."/>
            <person name="Lindquist E."/>
            <person name="Dockter R.B."/>
            <person name="Adam C."/>
            <person name="Molina H."/>
            <person name="Bunkerborg J."/>
            <person name="Jin E."/>
            <person name="Buchheim M."/>
            <person name="Magnuson J."/>
        </authorList>
    </citation>
    <scope>NUCLEOTIDE SEQUENCE</scope>
    <source>
        <strain evidence="1">CCAP 19/18</strain>
    </source>
</reference>
<organism evidence="1 2">
    <name type="scientific">Dunaliella salina</name>
    <name type="common">Green alga</name>
    <name type="synonym">Protococcus salinus</name>
    <dbReference type="NCBI Taxonomy" id="3046"/>
    <lineage>
        <taxon>Eukaryota</taxon>
        <taxon>Viridiplantae</taxon>
        <taxon>Chlorophyta</taxon>
        <taxon>core chlorophytes</taxon>
        <taxon>Chlorophyceae</taxon>
        <taxon>CS clade</taxon>
        <taxon>Chlamydomonadales</taxon>
        <taxon>Dunaliellaceae</taxon>
        <taxon>Dunaliella</taxon>
    </lineage>
</organism>
<gene>
    <name evidence="1" type="ORF">DUNSADRAFT_4848</name>
</gene>
<name>A0ABQ7FUM2_DUNSA</name>
<protein>
    <recommendedName>
        <fullName evidence="3">Secreted protein</fullName>
    </recommendedName>
</protein>
<dbReference type="EMBL" id="MU071367">
    <property type="protein sequence ID" value="KAF5826104.1"/>
    <property type="molecule type" value="Genomic_DNA"/>
</dbReference>